<protein>
    <recommendedName>
        <fullName evidence="3">Pentapeptide repeat-containing protein</fullName>
    </recommendedName>
</protein>
<sequence>MDRAKLTADEQTIYDRHVQNNDDPLTIKYRSRGDVKYFLECYGIEEYTIYRDLKVDVDASVNLNEVFPRSLTKLPIQFDVVNGHFDVSKNGLTTLEGCPRIVKGNFDASSNYLRSLKHFPQEISSSVNLCFNKVLASLDGIPPGTIIHGNFSCAYSDLTSLKGSPQFIKGDFFCNNNHLETLEGGPERVDGSFDCSYNNIVNLIGAPKEVGENFDCSNTYSRKATPGLASLEGSPERIKGNFNCFASHLTTLVGGPKHVNGNFVCVSNLLDNLHGAPKYVGGNMDCSANKLQTLNGFKYVEHKFSIEKNPDLSLVEIAQFKHQTNTELGRCDYKHDEIQKAVETIALHEAMNKAVKQKDDLPMARAISNTQMSATQTGKRKI</sequence>
<dbReference type="Gene3D" id="3.80.10.10">
    <property type="entry name" value="Ribonuclease Inhibitor"/>
    <property type="match status" value="1"/>
</dbReference>
<evidence type="ECO:0000313" key="2">
    <source>
        <dbReference type="Proteomes" id="UP000191686"/>
    </source>
</evidence>
<evidence type="ECO:0000313" key="1">
    <source>
        <dbReference type="EMBL" id="MCW3712066.1"/>
    </source>
</evidence>
<dbReference type="InterPro" id="IPR032675">
    <property type="entry name" value="LRR_dom_sf"/>
</dbReference>
<dbReference type="AlphaFoldDB" id="A0ABD4UDB1"/>
<name>A0ABD4UDB1_9BURK</name>
<dbReference type="Proteomes" id="UP000191686">
    <property type="component" value="Unassembled WGS sequence"/>
</dbReference>
<dbReference type="RefSeq" id="WP_143262298.1">
    <property type="nucleotide sequence ID" value="NZ_JYMX02000008.1"/>
</dbReference>
<organism evidence="1 2">
    <name type="scientific">Burkholderia cenocepacia</name>
    <dbReference type="NCBI Taxonomy" id="95486"/>
    <lineage>
        <taxon>Bacteria</taxon>
        <taxon>Pseudomonadati</taxon>
        <taxon>Pseudomonadota</taxon>
        <taxon>Betaproteobacteria</taxon>
        <taxon>Burkholderiales</taxon>
        <taxon>Burkholderiaceae</taxon>
        <taxon>Burkholderia</taxon>
        <taxon>Burkholderia cepacia complex</taxon>
    </lineage>
</organism>
<evidence type="ECO:0008006" key="3">
    <source>
        <dbReference type="Google" id="ProtNLM"/>
    </source>
</evidence>
<accession>A0ABD4UDB1</accession>
<gene>
    <name evidence="1" type="ORF">UE95_012290</name>
</gene>
<reference evidence="1 2" key="2">
    <citation type="journal article" date="2017" name="Front. Microbiol.">
        <title>Genomics Reveals a Unique Clone of Burkholderia cenocepacia Harboring an Actively Excising Novel Genomic Island.</title>
        <authorList>
            <person name="Patil P.P."/>
            <person name="Mali S."/>
            <person name="Midha S."/>
            <person name="Gautam V."/>
            <person name="Dash L."/>
            <person name="Kumar S."/>
            <person name="Shastri J."/>
            <person name="Singhal L."/>
            <person name="Patil P.B."/>
        </authorList>
    </citation>
    <scope>NUCLEOTIDE SEQUENCE [LARGE SCALE GENOMIC DNA]</scope>
    <source>
        <strain evidence="1 2">BC-19</strain>
    </source>
</reference>
<proteinExistence type="predicted"/>
<comment type="caution">
    <text evidence="1">The sequence shown here is derived from an EMBL/GenBank/DDBJ whole genome shotgun (WGS) entry which is preliminary data.</text>
</comment>
<reference evidence="1 2" key="1">
    <citation type="journal article" date="2017" name="Front. Microbiol.">
        <title>Genomics reveals a unique clone of Burkholderia cenocepacia harbouring an actively excising novel genomic island.</title>
        <authorList>
            <person name="Patil P."/>
            <person name="Mali S."/>
            <person name="Midha S."/>
            <person name="Gautam V."/>
            <person name="Dash L."/>
            <person name="Kumar S."/>
            <person name="Shastri J."/>
            <person name="Singhal L."/>
            <person name="Patil P.B."/>
        </authorList>
    </citation>
    <scope>NUCLEOTIDE SEQUENCE [LARGE SCALE GENOMIC DNA]</scope>
    <source>
        <strain evidence="1 2">BC-19</strain>
    </source>
</reference>
<dbReference type="EMBL" id="JYMX02000008">
    <property type="protein sequence ID" value="MCW3712066.1"/>
    <property type="molecule type" value="Genomic_DNA"/>
</dbReference>